<accession>A0A7J9DI84</accession>
<protein>
    <submittedName>
        <fullName evidence="1">Uncharacterized protein</fullName>
    </submittedName>
</protein>
<gene>
    <name evidence="1" type="ORF">Gotri_023204</name>
</gene>
<comment type="caution">
    <text evidence="1">The sequence shown here is derived from an EMBL/GenBank/DDBJ whole genome shotgun (WGS) entry which is preliminary data.</text>
</comment>
<keyword evidence="2" id="KW-1185">Reference proteome</keyword>
<sequence>MEKNTCHGARPFNSSKAPI</sequence>
<proteinExistence type="predicted"/>
<reference evidence="1 2" key="1">
    <citation type="journal article" date="2019" name="Genome Biol. Evol.">
        <title>Insights into the evolution of the New World diploid cottons (Gossypium, subgenus Houzingenia) based on genome sequencing.</title>
        <authorList>
            <person name="Grover C.E."/>
            <person name="Arick M.A. 2nd"/>
            <person name="Thrash A."/>
            <person name="Conover J.L."/>
            <person name="Sanders W.S."/>
            <person name="Peterson D.G."/>
            <person name="Frelichowski J.E."/>
            <person name="Scheffler J.A."/>
            <person name="Scheffler B.E."/>
            <person name="Wendel J.F."/>
        </authorList>
    </citation>
    <scope>NUCLEOTIDE SEQUENCE [LARGE SCALE GENOMIC DNA]</scope>
    <source>
        <strain evidence="1">8</strain>
        <tissue evidence="1">Leaf</tissue>
    </source>
</reference>
<dbReference type="AlphaFoldDB" id="A0A7J9DI84"/>
<dbReference type="EMBL" id="JABEZW010000002">
    <property type="protein sequence ID" value="MBA0760460.1"/>
    <property type="molecule type" value="Genomic_DNA"/>
</dbReference>
<evidence type="ECO:0000313" key="2">
    <source>
        <dbReference type="Proteomes" id="UP000593568"/>
    </source>
</evidence>
<dbReference type="Proteomes" id="UP000593568">
    <property type="component" value="Unassembled WGS sequence"/>
</dbReference>
<evidence type="ECO:0000313" key="1">
    <source>
        <dbReference type="EMBL" id="MBA0760460.1"/>
    </source>
</evidence>
<organism evidence="1 2">
    <name type="scientific">Gossypium trilobum</name>
    <dbReference type="NCBI Taxonomy" id="34281"/>
    <lineage>
        <taxon>Eukaryota</taxon>
        <taxon>Viridiplantae</taxon>
        <taxon>Streptophyta</taxon>
        <taxon>Embryophyta</taxon>
        <taxon>Tracheophyta</taxon>
        <taxon>Spermatophyta</taxon>
        <taxon>Magnoliopsida</taxon>
        <taxon>eudicotyledons</taxon>
        <taxon>Gunneridae</taxon>
        <taxon>Pentapetalae</taxon>
        <taxon>rosids</taxon>
        <taxon>malvids</taxon>
        <taxon>Malvales</taxon>
        <taxon>Malvaceae</taxon>
        <taxon>Malvoideae</taxon>
        <taxon>Gossypium</taxon>
    </lineage>
</organism>
<name>A0A7J9DI84_9ROSI</name>